<feature type="transmembrane region" description="Helical" evidence="1">
    <location>
        <begin position="16"/>
        <end position="34"/>
    </location>
</feature>
<organism evidence="2">
    <name type="scientific">viral metagenome</name>
    <dbReference type="NCBI Taxonomy" id="1070528"/>
    <lineage>
        <taxon>unclassified sequences</taxon>
        <taxon>metagenomes</taxon>
        <taxon>organismal metagenomes</taxon>
    </lineage>
</organism>
<name>A0A6C0HK05_9ZZZZ</name>
<proteinExistence type="predicted"/>
<feature type="transmembrane region" description="Helical" evidence="1">
    <location>
        <begin position="54"/>
        <end position="75"/>
    </location>
</feature>
<sequence length="85" mass="9808">MESVEDFLFGPLDSRYCLIFYVFMVILFLSLVVVVTKSVYDGFFGTKKMGAKEIFMTIGAILYAAILYLHQRLLYSMCVKSNLKR</sequence>
<accession>A0A6C0HK05</accession>
<keyword evidence="1" id="KW-1133">Transmembrane helix</keyword>
<keyword evidence="1" id="KW-0812">Transmembrane</keyword>
<evidence type="ECO:0000256" key="1">
    <source>
        <dbReference type="SAM" id="Phobius"/>
    </source>
</evidence>
<dbReference type="AlphaFoldDB" id="A0A6C0HK05"/>
<protein>
    <submittedName>
        <fullName evidence="2">Uncharacterized protein</fullName>
    </submittedName>
</protein>
<reference evidence="2" key="1">
    <citation type="journal article" date="2020" name="Nature">
        <title>Giant virus diversity and host interactions through global metagenomics.</title>
        <authorList>
            <person name="Schulz F."/>
            <person name="Roux S."/>
            <person name="Paez-Espino D."/>
            <person name="Jungbluth S."/>
            <person name="Walsh D.A."/>
            <person name="Denef V.J."/>
            <person name="McMahon K.D."/>
            <person name="Konstantinidis K.T."/>
            <person name="Eloe-Fadrosh E.A."/>
            <person name="Kyrpides N.C."/>
            <person name="Woyke T."/>
        </authorList>
    </citation>
    <scope>NUCLEOTIDE SEQUENCE</scope>
    <source>
        <strain evidence="2">GVMAG-M-3300023184-120</strain>
    </source>
</reference>
<evidence type="ECO:0000313" key="2">
    <source>
        <dbReference type="EMBL" id="QHT80323.1"/>
    </source>
</evidence>
<dbReference type="EMBL" id="MN739967">
    <property type="protein sequence ID" value="QHT80323.1"/>
    <property type="molecule type" value="Genomic_DNA"/>
</dbReference>
<keyword evidence="1" id="KW-0472">Membrane</keyword>